<feature type="coiled-coil region" evidence="1">
    <location>
        <begin position="48"/>
        <end position="82"/>
    </location>
</feature>
<organism evidence="3 4">
    <name type="scientific">Paenibacillus montanisoli</name>
    <dbReference type="NCBI Taxonomy" id="2081970"/>
    <lineage>
        <taxon>Bacteria</taxon>
        <taxon>Bacillati</taxon>
        <taxon>Bacillota</taxon>
        <taxon>Bacilli</taxon>
        <taxon>Bacillales</taxon>
        <taxon>Paenibacillaceae</taxon>
        <taxon>Paenibacillus</taxon>
    </lineage>
</organism>
<accession>A0A328TX25</accession>
<evidence type="ECO:0000256" key="1">
    <source>
        <dbReference type="SAM" id="Coils"/>
    </source>
</evidence>
<dbReference type="EMBL" id="QLUW01000008">
    <property type="protein sequence ID" value="RAP73295.1"/>
    <property type="molecule type" value="Genomic_DNA"/>
</dbReference>
<keyword evidence="4" id="KW-1185">Reference proteome</keyword>
<keyword evidence="2" id="KW-0472">Membrane</keyword>
<proteinExistence type="predicted"/>
<evidence type="ECO:0000256" key="2">
    <source>
        <dbReference type="SAM" id="Phobius"/>
    </source>
</evidence>
<keyword evidence="2" id="KW-0812">Transmembrane</keyword>
<evidence type="ECO:0000313" key="4">
    <source>
        <dbReference type="Proteomes" id="UP000249260"/>
    </source>
</evidence>
<feature type="transmembrane region" description="Helical" evidence="2">
    <location>
        <begin position="25"/>
        <end position="42"/>
    </location>
</feature>
<dbReference type="InterPro" id="IPR007060">
    <property type="entry name" value="FtsL/DivIC"/>
</dbReference>
<protein>
    <submittedName>
        <fullName evidence="3">Septum formation initiator family protein</fullName>
    </submittedName>
</protein>
<dbReference type="Proteomes" id="UP000249260">
    <property type="component" value="Unassembled WGS sequence"/>
</dbReference>
<dbReference type="OrthoDB" id="2382043at2"/>
<reference evidence="3 4" key="1">
    <citation type="submission" date="2018-06" db="EMBL/GenBank/DDBJ databases">
        <title>Paenibacillus montanisoli sp. nov., isolated from mountain area soil.</title>
        <authorList>
            <person name="Wu M."/>
        </authorList>
    </citation>
    <scope>NUCLEOTIDE SEQUENCE [LARGE SCALE GENOMIC DNA]</scope>
    <source>
        <strain evidence="3 4">RA17</strain>
    </source>
</reference>
<keyword evidence="1" id="KW-0175">Coiled coil</keyword>
<gene>
    <name evidence="3" type="ORF">DL346_27920</name>
</gene>
<dbReference type="RefSeq" id="WP_112885689.1">
    <property type="nucleotide sequence ID" value="NZ_QLUW01000008.1"/>
</dbReference>
<dbReference type="AlphaFoldDB" id="A0A328TX25"/>
<evidence type="ECO:0000313" key="3">
    <source>
        <dbReference type="EMBL" id="RAP73295.1"/>
    </source>
</evidence>
<comment type="caution">
    <text evidence="3">The sequence shown here is derived from an EMBL/GenBank/DDBJ whole genome shotgun (WGS) entry which is preliminary data.</text>
</comment>
<keyword evidence="2" id="KW-1133">Transmembrane helix</keyword>
<sequence>MATTTAGSQSPAASQHAGTKRRLKIWFVFIVLFMGWALYTLLMQMSRQGEAEIKLANASQKIDAAAKQVEELKLQVARLSDQEYIGQLAAKEQGMVRKGEKRIEVITQP</sequence>
<name>A0A328TX25_9BACL</name>
<dbReference type="Pfam" id="PF04977">
    <property type="entry name" value="DivIC"/>
    <property type="match status" value="1"/>
</dbReference>